<dbReference type="PANTHER" id="PTHR47219">
    <property type="entry name" value="RAB GTPASE-ACTIVATING PROTEIN 1-LIKE"/>
    <property type="match status" value="1"/>
</dbReference>
<gene>
    <name evidence="3" type="ORF">PROFUN_03407</name>
</gene>
<evidence type="ECO:0000256" key="1">
    <source>
        <dbReference type="SAM" id="MobiDB-lite"/>
    </source>
</evidence>
<dbReference type="AlphaFoldDB" id="A0A2P6NWN9"/>
<dbReference type="EMBL" id="MDYQ01000012">
    <property type="protein sequence ID" value="PRP88298.1"/>
    <property type="molecule type" value="Genomic_DNA"/>
</dbReference>
<protein>
    <recommendedName>
        <fullName evidence="2">Rab-GAP TBC domain-containing protein</fullName>
    </recommendedName>
</protein>
<dbReference type="SMART" id="SM00164">
    <property type="entry name" value="TBC"/>
    <property type="match status" value="1"/>
</dbReference>
<evidence type="ECO:0000313" key="3">
    <source>
        <dbReference type="EMBL" id="PRP88298.1"/>
    </source>
</evidence>
<dbReference type="Pfam" id="PF00566">
    <property type="entry name" value="RabGAP-TBC"/>
    <property type="match status" value="1"/>
</dbReference>
<dbReference type="OrthoDB" id="294251at2759"/>
<dbReference type="Proteomes" id="UP000241769">
    <property type="component" value="Unassembled WGS sequence"/>
</dbReference>
<feature type="region of interest" description="Disordered" evidence="1">
    <location>
        <begin position="82"/>
        <end position="166"/>
    </location>
</feature>
<dbReference type="GO" id="GO:0031267">
    <property type="term" value="F:small GTPase binding"/>
    <property type="evidence" value="ECO:0007669"/>
    <property type="project" value="TreeGrafter"/>
</dbReference>
<dbReference type="SUPFAM" id="SSF47923">
    <property type="entry name" value="Ypt/Rab-GAP domain of gyp1p"/>
    <property type="match status" value="2"/>
</dbReference>
<evidence type="ECO:0000313" key="4">
    <source>
        <dbReference type="Proteomes" id="UP000241769"/>
    </source>
</evidence>
<comment type="caution">
    <text evidence="3">The sequence shown here is derived from an EMBL/GenBank/DDBJ whole genome shotgun (WGS) entry which is preliminary data.</text>
</comment>
<dbReference type="Gene3D" id="1.10.8.270">
    <property type="entry name" value="putative rabgap domain of human tbc1 domain family member 14 like domains"/>
    <property type="match status" value="1"/>
</dbReference>
<evidence type="ECO:0000259" key="2">
    <source>
        <dbReference type="PROSITE" id="PS50086"/>
    </source>
</evidence>
<feature type="compositionally biased region" description="Basic and acidic residues" evidence="1">
    <location>
        <begin position="95"/>
        <end position="119"/>
    </location>
</feature>
<sequence length="576" mass="65998">MSPVALSGSNRKEELDWFRTDSEFLEEQCPLQSTHFLYLCHYQRAKRKILPNKSGQFSLCISSNSNIMADFFARVRSQLQRTEEKKKAQAQLSPDVKDQEGDPVRDAGDKHTATSELPKEKKKSLKSKLTSGLSKKDKKGSGDKDSTRKKSSRTSSKKSATKKTASVLPPTEMYVDSLTSLRAGVISVRGQIWLSRLKASRQQMDDRSSVSYNTLVQLPIPEEHREQIGKDIDRTYPQYDLFQQVDVQKKMSQVLHAIAAFRPDLGYCQGMCYVVGFLNTFMPVEDTFWFMIQLIDHFGMADFWSSNLAGLPRAFYILEKLIETEIPKLWKHFNDMDMQTSMYATPWLMTLFLYNHSIPFSTRLWDILLFQGGTRSDYNQPRLIEIGFNYVYAIALSILSMHEEQMLKMDFDQCAHFLQFSCRKLGSEPDVEQVLRISSRMNECIEPVIGSLNKEYTAQLLSNLYLTDVAAECEIELFVGFTTYIVLYTDTLFDWGSPCPSWSGYQSDHLSLAFLAEGYHSMSLSMFLVANDFQGSRSSQNGLLLSETIEQTRSLKITFEYDTTRWDSDNDYASIA</sequence>
<dbReference type="STRING" id="1890364.A0A2P6NWN9"/>
<dbReference type="PANTHER" id="PTHR47219:SF9">
    <property type="entry name" value="GTPASE ACTIVATING PROTEIN AND CENTROSOME-ASSOCIATED, ISOFORM B"/>
    <property type="match status" value="1"/>
</dbReference>
<reference evidence="3 4" key="1">
    <citation type="journal article" date="2018" name="Genome Biol. Evol.">
        <title>Multiple Roots of Fruiting Body Formation in Amoebozoa.</title>
        <authorList>
            <person name="Hillmann F."/>
            <person name="Forbes G."/>
            <person name="Novohradska S."/>
            <person name="Ferling I."/>
            <person name="Riege K."/>
            <person name="Groth M."/>
            <person name="Westermann M."/>
            <person name="Marz M."/>
            <person name="Spaller T."/>
            <person name="Winckler T."/>
            <person name="Schaap P."/>
            <person name="Glockner G."/>
        </authorList>
    </citation>
    <scope>NUCLEOTIDE SEQUENCE [LARGE SCALE GENOMIC DNA]</scope>
    <source>
        <strain evidence="3 4">Jena</strain>
    </source>
</reference>
<dbReference type="Gene3D" id="1.10.472.80">
    <property type="entry name" value="Ypt/Rab-GAP domain of gyp1p, domain 3"/>
    <property type="match status" value="1"/>
</dbReference>
<proteinExistence type="predicted"/>
<feature type="compositionally biased region" description="Basic residues" evidence="1">
    <location>
        <begin position="149"/>
        <end position="161"/>
    </location>
</feature>
<accession>A0A2P6NWN9</accession>
<feature type="domain" description="Rab-GAP TBC" evidence="2">
    <location>
        <begin position="183"/>
        <end position="372"/>
    </location>
</feature>
<keyword evidence="4" id="KW-1185">Reference proteome</keyword>
<dbReference type="GO" id="GO:0005096">
    <property type="term" value="F:GTPase activator activity"/>
    <property type="evidence" value="ECO:0007669"/>
    <property type="project" value="TreeGrafter"/>
</dbReference>
<dbReference type="InterPro" id="IPR035969">
    <property type="entry name" value="Rab-GAP_TBC_sf"/>
</dbReference>
<dbReference type="InterPro" id="IPR050302">
    <property type="entry name" value="Rab_GAP_TBC_domain"/>
</dbReference>
<feature type="compositionally biased region" description="Basic and acidic residues" evidence="1">
    <location>
        <begin position="139"/>
        <end position="148"/>
    </location>
</feature>
<dbReference type="InterPro" id="IPR000195">
    <property type="entry name" value="Rab-GAP-TBC_dom"/>
</dbReference>
<dbReference type="PROSITE" id="PS50086">
    <property type="entry name" value="TBC_RABGAP"/>
    <property type="match status" value="1"/>
</dbReference>
<name>A0A2P6NWN9_9EUKA</name>
<dbReference type="InParanoid" id="A0A2P6NWN9"/>
<organism evidence="3 4">
    <name type="scientific">Planoprotostelium fungivorum</name>
    <dbReference type="NCBI Taxonomy" id="1890364"/>
    <lineage>
        <taxon>Eukaryota</taxon>
        <taxon>Amoebozoa</taxon>
        <taxon>Evosea</taxon>
        <taxon>Variosea</taxon>
        <taxon>Cavosteliida</taxon>
        <taxon>Cavosteliaceae</taxon>
        <taxon>Planoprotostelium</taxon>
    </lineage>
</organism>